<dbReference type="SUPFAM" id="SSF88697">
    <property type="entry name" value="PUA domain-like"/>
    <property type="match status" value="1"/>
</dbReference>
<dbReference type="Gene3D" id="2.30.130.30">
    <property type="entry name" value="Hypothetical protein"/>
    <property type="match status" value="1"/>
</dbReference>
<dbReference type="EMBL" id="CAMXCT030002889">
    <property type="protein sequence ID" value="CAL4788406.1"/>
    <property type="molecule type" value="Genomic_DNA"/>
</dbReference>
<sequence length="1320" mass="145380">MPQKRINLAGKWTLGCLCPPMGKCCMGLQRTAGAVADTPLCQVQFAGNNQRVFAYQILTVAAEALCEYPDARVRSLKDLEEVQQLRLIIGGPAKSGDSDPDSVGLIDWQLAIYSGAGGADAALNFIHYILDYKVRKGYVTNIPELAARMMFPQAAAALPAPWQELTDRSIVMPKPFAALPPKGRRHVVAQLDPKEMDQRVEGSDGTGSATYQLTFFGGIFHFKERFENLRVPGTLLPTSNPDKRDYVRYVEISLANSASEQRVLAVLNSVLMGLPVYFVNGVASDDPMALWLLQQPSVMEGETQSAAAPTTAEELSRLATADRILWIVHRYLKRHQARLSTKFKYDFLGQDVVENVLPDPHAFRSKRSWEAAMHYARIALREMAVGFDSASSLEADHEGRSLGSTTQYCFWLCSAANMASGFKEELRQEEHWHQLVIEALAKHAAWPALLADTMKKSGQSRHGLLFCAVDAGDCASVRLRIPVATQPLIAPLCAAARRSDNSKHCEKALKDHLPGHTGLAFQFFPATLWKTIAEPQLHMKVNRANLKAGNILLLVAWLMLPPNQTRRFGNDVFVELAFYEEGAQLPRALVNNMTLDLKMELGYRLSEAQNTGDQLASMLRVVGLDHEFLCDVPAYRQLYTMCSNHLQTMFAAAPLLAPVWVNEQGPARRLEEHSATDKILASLIAFFDEHRHVIHTLQEFMGHNRVTAAFESLDAEHRELARQMAHYSNSFAGRLLKPCPACGLPTPGPYPCPCRSPAVAPPVPFSAESWAVEKIEASSPQWQTFMRGSMQTALSTGQEAHLEAEAIAADIAALVDVIAELSKDAVAYLHALDPTGAFSLSSAAPSKHADVEEAPAAPEQGALEPKVGERIMVLRQPWLNAILDGTKTMEIRCRKHRAGQVWLGSGGTIHGRVRIMDVVQLSEEDFRARAAEHLWPADAALPYENLWGLLLVEVEKVNPPLPYWRPPSAIGWNVYRASKEDLPMKTFSAKGTPKRQADKKKRAQGPRKATRVSAAEGGPLIACVRHWGNAASLVFSGAVADTELWQVQLTGGGQKAFAFNILATANEVLLEHPDDRIRSLKDLEEVQQLRLVDGMPAKTGQNDPDSVGLVDWQLAIYSGKGGVNAALDFIHFVLQKKINKGYLGSLPALQARVMAPAAHQPLPTPWQELSDDSLAMPMPFSALPPKGRRHVVCQLDRQEKDADVGYTITFFGGIYHYKQRFENQRVQGTLLPVGAANKRDYVRYLEFGDVDAAAMQRITDVLESVLLGLPLYFINGAGPDDPVATWLQLQPSIIQVELHQDAEAPAVPATAIDTVSVDDD</sequence>
<proteinExistence type="predicted"/>
<evidence type="ECO:0008006" key="5">
    <source>
        <dbReference type="Google" id="ProtNLM"/>
    </source>
</evidence>
<feature type="region of interest" description="Disordered" evidence="1">
    <location>
        <begin position="985"/>
        <end position="1011"/>
    </location>
</feature>
<dbReference type="EMBL" id="CAMXCT010002889">
    <property type="protein sequence ID" value="CAI4001094.1"/>
    <property type="molecule type" value="Genomic_DNA"/>
</dbReference>
<dbReference type="InterPro" id="IPR015947">
    <property type="entry name" value="PUA-like_sf"/>
</dbReference>
<evidence type="ECO:0000256" key="1">
    <source>
        <dbReference type="SAM" id="MobiDB-lite"/>
    </source>
</evidence>
<evidence type="ECO:0000313" key="3">
    <source>
        <dbReference type="EMBL" id="CAL1154469.1"/>
    </source>
</evidence>
<feature type="compositionally biased region" description="Basic residues" evidence="1">
    <location>
        <begin position="997"/>
        <end position="1010"/>
    </location>
</feature>
<keyword evidence="4" id="KW-1185">Reference proteome</keyword>
<reference evidence="2" key="1">
    <citation type="submission" date="2022-10" db="EMBL/GenBank/DDBJ databases">
        <authorList>
            <person name="Chen Y."/>
            <person name="Dougan E. K."/>
            <person name="Chan C."/>
            <person name="Rhodes N."/>
            <person name="Thang M."/>
        </authorList>
    </citation>
    <scope>NUCLEOTIDE SEQUENCE</scope>
</reference>
<evidence type="ECO:0000313" key="4">
    <source>
        <dbReference type="Proteomes" id="UP001152797"/>
    </source>
</evidence>
<protein>
    <recommendedName>
        <fullName evidence="5">ASCH domain-containing protein</fullName>
    </recommendedName>
</protein>
<gene>
    <name evidence="2" type="ORF">C1SCF055_LOCUS27167</name>
</gene>
<reference evidence="3" key="2">
    <citation type="submission" date="2024-04" db="EMBL/GenBank/DDBJ databases">
        <authorList>
            <person name="Chen Y."/>
            <person name="Shah S."/>
            <person name="Dougan E. K."/>
            <person name="Thang M."/>
            <person name="Chan C."/>
        </authorList>
    </citation>
    <scope>NUCLEOTIDE SEQUENCE [LARGE SCALE GENOMIC DNA]</scope>
</reference>
<evidence type="ECO:0000313" key="2">
    <source>
        <dbReference type="EMBL" id="CAI4001094.1"/>
    </source>
</evidence>
<dbReference type="EMBL" id="CAMXCT020002889">
    <property type="protein sequence ID" value="CAL1154469.1"/>
    <property type="molecule type" value="Genomic_DNA"/>
</dbReference>
<accession>A0A9P1D0D5</accession>
<dbReference type="Proteomes" id="UP001152797">
    <property type="component" value="Unassembled WGS sequence"/>
</dbReference>
<comment type="caution">
    <text evidence="2">The sequence shown here is derived from an EMBL/GenBank/DDBJ whole genome shotgun (WGS) entry which is preliminary data.</text>
</comment>
<name>A0A9P1D0D5_9DINO</name>
<organism evidence="2">
    <name type="scientific">Cladocopium goreaui</name>
    <dbReference type="NCBI Taxonomy" id="2562237"/>
    <lineage>
        <taxon>Eukaryota</taxon>
        <taxon>Sar</taxon>
        <taxon>Alveolata</taxon>
        <taxon>Dinophyceae</taxon>
        <taxon>Suessiales</taxon>
        <taxon>Symbiodiniaceae</taxon>
        <taxon>Cladocopium</taxon>
    </lineage>
</organism>